<sequence>MKEKVIFQIFLDNLLQRQKKSVSIFETFFLAIFNEEILAGGILSESVTKKVEEVRIPSIRFPSVYHDPKKLNLASDIALKSGAPAFVPDPSFTVFNLLCAIRNFKKPIVVHCSDGIGRSGIFVAIECTLQRVLQGKSCADLIEVVKEIRNQRAMAISTPTVCYNF</sequence>
<accession>J9ER07</accession>
<dbReference type="InterPro" id="IPR000387">
    <property type="entry name" value="Tyr_Pase_dom"/>
</dbReference>
<dbReference type="AlphaFoldDB" id="J9ER07"/>
<gene>
    <name evidence="9" type="ORF">WUBG_09590</name>
</gene>
<dbReference type="PROSITE" id="PS50055">
    <property type="entry name" value="TYR_PHOSPHATASE_PTP"/>
    <property type="match status" value="1"/>
</dbReference>
<dbReference type="InterPro" id="IPR018619">
    <property type="entry name" value="Hyccin"/>
</dbReference>
<evidence type="ECO:0000256" key="3">
    <source>
        <dbReference type="ARBA" id="ARBA00022475"/>
    </source>
</evidence>
<dbReference type="Pfam" id="PF00102">
    <property type="entry name" value="Y_phosphatase"/>
    <property type="match status" value="1"/>
</dbReference>
<dbReference type="InterPro" id="IPR052782">
    <property type="entry name" value="Oocyte-zygote_transition_reg"/>
</dbReference>
<evidence type="ECO:0000256" key="1">
    <source>
        <dbReference type="ARBA" id="ARBA00004236"/>
    </source>
</evidence>
<dbReference type="PROSITE" id="PS00383">
    <property type="entry name" value="TYR_PHOSPHATASE_1"/>
    <property type="match status" value="1"/>
</dbReference>
<dbReference type="InterPro" id="IPR016130">
    <property type="entry name" value="Tyr_Pase_AS"/>
</dbReference>
<keyword evidence="5" id="KW-0472">Membrane</keyword>
<dbReference type="Pfam" id="PF09790">
    <property type="entry name" value="Hyccin"/>
    <property type="match status" value="1"/>
</dbReference>
<dbReference type="PANTHER" id="PTHR46163:SF5">
    <property type="entry name" value="TYROSINE-PROTEIN PHOSPHATASE"/>
    <property type="match status" value="1"/>
</dbReference>
<dbReference type="GO" id="GO:0005886">
    <property type="term" value="C:plasma membrane"/>
    <property type="evidence" value="ECO:0007669"/>
    <property type="project" value="UniProtKB-SubCell"/>
</dbReference>
<dbReference type="SUPFAM" id="SSF52799">
    <property type="entry name" value="(Phosphotyrosine protein) phosphatases II"/>
    <property type="match status" value="1"/>
</dbReference>
<organism evidence="9 10">
    <name type="scientific">Wuchereria bancrofti</name>
    <dbReference type="NCBI Taxonomy" id="6293"/>
    <lineage>
        <taxon>Eukaryota</taxon>
        <taxon>Metazoa</taxon>
        <taxon>Ecdysozoa</taxon>
        <taxon>Nematoda</taxon>
        <taxon>Chromadorea</taxon>
        <taxon>Rhabditida</taxon>
        <taxon>Spirurina</taxon>
        <taxon>Spiruromorpha</taxon>
        <taxon>Filarioidea</taxon>
        <taxon>Onchocercidae</taxon>
        <taxon>Wuchereria</taxon>
    </lineage>
</organism>
<dbReference type="InterPro" id="IPR000242">
    <property type="entry name" value="PTP_cat"/>
</dbReference>
<evidence type="ECO:0000313" key="9">
    <source>
        <dbReference type="EMBL" id="EJW79502.1"/>
    </source>
</evidence>
<dbReference type="GO" id="GO:0004725">
    <property type="term" value="F:protein tyrosine phosphatase activity"/>
    <property type="evidence" value="ECO:0007669"/>
    <property type="project" value="InterPro"/>
</dbReference>
<dbReference type="GO" id="GO:0005829">
    <property type="term" value="C:cytosol"/>
    <property type="evidence" value="ECO:0007669"/>
    <property type="project" value="UniProtKB-SubCell"/>
</dbReference>
<dbReference type="PROSITE" id="PS50056">
    <property type="entry name" value="TYR_PHOSPHATASE_2"/>
    <property type="match status" value="1"/>
</dbReference>
<dbReference type="InterPro" id="IPR003595">
    <property type="entry name" value="Tyr_Pase_cat"/>
</dbReference>
<evidence type="ECO:0000256" key="6">
    <source>
        <dbReference type="ARBA" id="ARBA00034482"/>
    </source>
</evidence>
<feature type="domain" description="Tyrosine specific protein phosphatases" evidence="8">
    <location>
        <begin position="107"/>
        <end position="159"/>
    </location>
</feature>
<protein>
    <recommendedName>
        <fullName evidence="11">Tyrosine specific protein phosphatases domain-containing protein</fullName>
    </recommendedName>
</protein>
<evidence type="ECO:0000313" key="10">
    <source>
        <dbReference type="Proteomes" id="UP000004810"/>
    </source>
</evidence>
<comment type="subcellular location">
    <subcellularLocation>
        <location evidence="1">Cell membrane</location>
    </subcellularLocation>
    <subcellularLocation>
        <location evidence="2">Cytoplasm</location>
        <location evidence="2">Cytosol</location>
    </subcellularLocation>
</comment>
<evidence type="ECO:0000259" key="7">
    <source>
        <dbReference type="PROSITE" id="PS50055"/>
    </source>
</evidence>
<dbReference type="SMART" id="SM00404">
    <property type="entry name" value="PTPc_motif"/>
    <property type="match status" value="1"/>
</dbReference>
<keyword evidence="4" id="KW-0963">Cytoplasm</keyword>
<comment type="similarity">
    <text evidence="6">Belongs to the Hyccin family.</text>
</comment>
<comment type="caution">
    <text evidence="9">The sequence shown here is derived from an EMBL/GenBank/DDBJ whole genome shotgun (WGS) entry which is preliminary data.</text>
</comment>
<keyword evidence="3" id="KW-1003">Cell membrane</keyword>
<dbReference type="PANTHER" id="PTHR46163">
    <property type="entry name" value="TYROSINE-PROTEIN PHOSPHATASE-RELATED"/>
    <property type="match status" value="1"/>
</dbReference>
<dbReference type="EMBL" id="ADBV01005406">
    <property type="protein sequence ID" value="EJW79502.1"/>
    <property type="molecule type" value="Genomic_DNA"/>
</dbReference>
<feature type="domain" description="Tyrosine-protein phosphatase" evidence="7">
    <location>
        <begin position="87"/>
        <end position="165"/>
    </location>
</feature>
<dbReference type="InterPro" id="IPR029021">
    <property type="entry name" value="Prot-tyrosine_phosphatase-like"/>
</dbReference>
<evidence type="ECO:0008006" key="11">
    <source>
        <dbReference type="Google" id="ProtNLM"/>
    </source>
</evidence>
<evidence type="ECO:0000256" key="4">
    <source>
        <dbReference type="ARBA" id="ARBA00022490"/>
    </source>
</evidence>
<reference evidence="10" key="1">
    <citation type="submission" date="2012-08" db="EMBL/GenBank/DDBJ databases">
        <title>The Genome Sequence of Wuchereria bancrofti.</title>
        <authorList>
            <person name="Nutman T.B."/>
            <person name="Fink D.L."/>
            <person name="Russ C."/>
            <person name="Young S."/>
            <person name="Zeng Q."/>
            <person name="Koehrsen M."/>
            <person name="Alvarado L."/>
            <person name="Berlin A."/>
            <person name="Chapman S.B."/>
            <person name="Chen Z."/>
            <person name="Freedman E."/>
            <person name="Gellesch M."/>
            <person name="Goldberg J."/>
            <person name="Griggs A."/>
            <person name="Gujja S."/>
            <person name="Heilman E.R."/>
            <person name="Heiman D."/>
            <person name="Hepburn T."/>
            <person name="Howarth C."/>
            <person name="Jen D."/>
            <person name="Larson L."/>
            <person name="Lewis B."/>
            <person name="Mehta T."/>
            <person name="Park D."/>
            <person name="Pearson M."/>
            <person name="Roberts A."/>
            <person name="Saif S."/>
            <person name="Shea T."/>
            <person name="Shenoy N."/>
            <person name="Sisk P."/>
            <person name="Stolte C."/>
            <person name="Sykes S."/>
            <person name="Walk T."/>
            <person name="White J."/>
            <person name="Yandava C."/>
            <person name="Haas B."/>
            <person name="Henn M.R."/>
            <person name="Nusbaum C."/>
            <person name="Birren B."/>
        </authorList>
    </citation>
    <scope>NUCLEOTIDE SEQUENCE [LARGE SCALE GENOMIC DNA]</scope>
    <source>
        <strain evidence="10">NA</strain>
    </source>
</reference>
<name>J9ER07_WUCBA</name>
<proteinExistence type="inferred from homology"/>
<dbReference type="PRINTS" id="PR00700">
    <property type="entry name" value="PRTYPHPHTASE"/>
</dbReference>
<dbReference type="Proteomes" id="UP000004810">
    <property type="component" value="Unassembled WGS sequence"/>
</dbReference>
<evidence type="ECO:0000256" key="2">
    <source>
        <dbReference type="ARBA" id="ARBA00004514"/>
    </source>
</evidence>
<evidence type="ECO:0000256" key="5">
    <source>
        <dbReference type="ARBA" id="ARBA00023136"/>
    </source>
</evidence>
<evidence type="ECO:0000259" key="8">
    <source>
        <dbReference type="PROSITE" id="PS50056"/>
    </source>
</evidence>
<dbReference type="Gene3D" id="3.90.190.10">
    <property type="entry name" value="Protein tyrosine phosphatase superfamily"/>
    <property type="match status" value="1"/>
</dbReference>